<dbReference type="PANTHER" id="PTHR30050">
    <property type="entry name" value="CHROMOSOMAL REPLICATION INITIATOR PROTEIN DNAA"/>
    <property type="match status" value="1"/>
</dbReference>
<dbReference type="GO" id="GO:0005524">
    <property type="term" value="F:ATP binding"/>
    <property type="evidence" value="ECO:0007669"/>
    <property type="project" value="InterPro"/>
</dbReference>
<feature type="domain" description="AAA+ ATPase" evidence="1">
    <location>
        <begin position="118"/>
        <end position="247"/>
    </location>
</feature>
<dbReference type="InterPro" id="IPR027417">
    <property type="entry name" value="P-loop_NTPase"/>
</dbReference>
<evidence type="ECO:0000313" key="2">
    <source>
        <dbReference type="EMBL" id="SFU70541.1"/>
    </source>
</evidence>
<keyword evidence="3" id="KW-1185">Reference proteome</keyword>
<proteinExistence type="predicted"/>
<name>A0A1I7IC81_9FIRM</name>
<dbReference type="CDD" id="cd00009">
    <property type="entry name" value="AAA"/>
    <property type="match status" value="1"/>
</dbReference>
<evidence type="ECO:0000259" key="1">
    <source>
        <dbReference type="SMART" id="SM00382"/>
    </source>
</evidence>
<reference evidence="2 3" key="1">
    <citation type="submission" date="2016-10" db="EMBL/GenBank/DDBJ databases">
        <authorList>
            <person name="de Groot N.N."/>
        </authorList>
    </citation>
    <scope>NUCLEOTIDE SEQUENCE [LARGE SCALE GENOMIC DNA]</scope>
    <source>
        <strain evidence="2 3">KHGC13</strain>
    </source>
</reference>
<dbReference type="EMBL" id="FPBT01000039">
    <property type="protein sequence ID" value="SFU70541.1"/>
    <property type="molecule type" value="Genomic_DNA"/>
</dbReference>
<dbReference type="GO" id="GO:0006260">
    <property type="term" value="P:DNA replication"/>
    <property type="evidence" value="ECO:0007669"/>
    <property type="project" value="TreeGrafter"/>
</dbReference>
<evidence type="ECO:0000313" key="3">
    <source>
        <dbReference type="Proteomes" id="UP000198817"/>
    </source>
</evidence>
<dbReference type="SMART" id="SM00382">
    <property type="entry name" value="AAA"/>
    <property type="match status" value="1"/>
</dbReference>
<dbReference type="OrthoDB" id="9770694at2"/>
<dbReference type="STRING" id="155865.SAMN05216515_1407"/>
<dbReference type="InterPro" id="IPR002611">
    <property type="entry name" value="IstB_ATP-bd"/>
</dbReference>
<dbReference type="AlphaFoldDB" id="A0A1I7IC81"/>
<dbReference type="GO" id="GO:0004386">
    <property type="term" value="F:helicase activity"/>
    <property type="evidence" value="ECO:0007669"/>
    <property type="project" value="UniProtKB-KW"/>
</dbReference>
<dbReference type="PANTHER" id="PTHR30050:SF4">
    <property type="entry name" value="ATP-BINDING PROTEIN RV3427C IN INSERTION SEQUENCE-RELATED"/>
    <property type="match status" value="1"/>
</dbReference>
<dbReference type="SUPFAM" id="SSF52540">
    <property type="entry name" value="P-loop containing nucleoside triphosphate hydrolases"/>
    <property type="match status" value="1"/>
</dbReference>
<organism evidence="2 3">
    <name type="scientific">Eubacterium pyruvativorans</name>
    <dbReference type="NCBI Taxonomy" id="155865"/>
    <lineage>
        <taxon>Bacteria</taxon>
        <taxon>Bacillati</taxon>
        <taxon>Bacillota</taxon>
        <taxon>Clostridia</taxon>
        <taxon>Eubacteriales</taxon>
        <taxon>Eubacteriaceae</taxon>
        <taxon>Eubacterium</taxon>
    </lineage>
</organism>
<dbReference type="Pfam" id="PF01695">
    <property type="entry name" value="IstB_IS21"/>
    <property type="match status" value="1"/>
</dbReference>
<dbReference type="InterPro" id="IPR003593">
    <property type="entry name" value="AAA+_ATPase"/>
</dbReference>
<protein>
    <submittedName>
        <fullName evidence="2">Phage DNA replication protein (Predicted replicative helicase loader)</fullName>
    </submittedName>
</protein>
<keyword evidence="2" id="KW-0547">Nucleotide-binding</keyword>
<gene>
    <name evidence="2" type="ORF">SAMN05216508_1394</name>
</gene>
<accession>A0A1I7IC81</accession>
<keyword evidence="2" id="KW-0347">Helicase</keyword>
<dbReference type="Gene3D" id="3.40.50.300">
    <property type="entry name" value="P-loop containing nucleotide triphosphate hydrolases"/>
    <property type="match status" value="1"/>
</dbReference>
<dbReference type="RefSeq" id="WP_090472152.1">
    <property type="nucleotide sequence ID" value="NZ_FOWF01000040.1"/>
</dbReference>
<sequence>MMNAFWNRENIPDSFVADDGLLHCSLCGGPLEVRLPEYNEFFKSDKRPSTCKCREEKIIREREEHARREHIELVERNKGICFTDRRMWDWTFENDDGTVPQMAMAKRYVENWDKVRQEHIGLLLWGNLGSGKTYMAAAIANALLEQEKKVLMTDFARISNISKFDAEEYVKSLDSYALLIIDDLGAEQDSEFALQNIGNVINRRWTSGKPLIVTTNLDLASIKNVNEQELMFARISDRILDMCRPIHMETSESKRVASGRHKNDILKEIFREER</sequence>
<keyword evidence="2" id="KW-0378">Hydrolase</keyword>
<keyword evidence="2" id="KW-0067">ATP-binding</keyword>
<dbReference type="Proteomes" id="UP000198817">
    <property type="component" value="Unassembled WGS sequence"/>
</dbReference>
<dbReference type="NCBIfam" id="NF005992">
    <property type="entry name" value="PRK08116.1"/>
    <property type="match status" value="1"/>
</dbReference>